<dbReference type="CDD" id="cd09280">
    <property type="entry name" value="RNase_HI_eukaryote_like"/>
    <property type="match status" value="1"/>
</dbReference>
<evidence type="ECO:0000313" key="3">
    <source>
        <dbReference type="EMBL" id="CAH2246284.1"/>
    </source>
</evidence>
<dbReference type="Gene3D" id="3.40.970.10">
    <property type="entry name" value="Ribonuclease H1, N-terminal domain"/>
    <property type="match status" value="1"/>
</dbReference>
<dbReference type="InterPro" id="IPR050092">
    <property type="entry name" value="RNase_H"/>
</dbReference>
<accession>A0AAD1RCB4</accession>
<dbReference type="Proteomes" id="UP001295444">
    <property type="component" value="Chromosome 02"/>
</dbReference>
<evidence type="ECO:0000259" key="2">
    <source>
        <dbReference type="PROSITE" id="PS50879"/>
    </source>
</evidence>
<keyword evidence="4" id="KW-1185">Reference proteome</keyword>
<dbReference type="InterPro" id="IPR037056">
    <property type="entry name" value="RNase_H1_N_sf"/>
</dbReference>
<name>A0AAD1RCB4_PELCU</name>
<dbReference type="EMBL" id="OW240913">
    <property type="protein sequence ID" value="CAH2246284.1"/>
    <property type="molecule type" value="Genomic_DNA"/>
</dbReference>
<sequence>MARFFGMQKVTSPSNQAVVRMPVSKTIPDCLFMFFSASFYCREECQEQVHRYPNAKFRKFSTYDNAWSYVDRDEEDSSYTSNYSSKHRRRDTSSTVVYTDGCCTRNGQYEARGGIGVYWGPNHPLNVSERLEGRQTNQRAELEAASRAVEQARAQNVPRLQVCTDSKFTTDGMNKWVHSWKQNGWRAYNGGEVVNKESFQKLDSLCKGMDVTFKHVPGHSGLVGNEMADQLARKGSRK</sequence>
<comment type="similarity">
    <text evidence="1">Belongs to the RNase H family.</text>
</comment>
<dbReference type="Pfam" id="PF01693">
    <property type="entry name" value="Cauli_VI"/>
    <property type="match status" value="1"/>
</dbReference>
<dbReference type="GO" id="GO:0043137">
    <property type="term" value="P:DNA replication, removal of RNA primer"/>
    <property type="evidence" value="ECO:0007669"/>
    <property type="project" value="TreeGrafter"/>
</dbReference>
<dbReference type="GO" id="GO:0000287">
    <property type="term" value="F:magnesium ion binding"/>
    <property type="evidence" value="ECO:0007669"/>
    <property type="project" value="InterPro"/>
</dbReference>
<dbReference type="Gene3D" id="3.30.420.10">
    <property type="entry name" value="Ribonuclease H-like superfamily/Ribonuclease H"/>
    <property type="match status" value="1"/>
</dbReference>
<reference evidence="3" key="1">
    <citation type="submission" date="2022-03" db="EMBL/GenBank/DDBJ databases">
        <authorList>
            <person name="Alioto T."/>
            <person name="Alioto T."/>
            <person name="Gomez Garrido J."/>
        </authorList>
    </citation>
    <scope>NUCLEOTIDE SEQUENCE</scope>
</reference>
<evidence type="ECO:0000256" key="1">
    <source>
        <dbReference type="ARBA" id="ARBA00005300"/>
    </source>
</evidence>
<dbReference type="Pfam" id="PF00075">
    <property type="entry name" value="RNase_H"/>
    <property type="match status" value="1"/>
</dbReference>
<dbReference type="AlphaFoldDB" id="A0AAD1RCB4"/>
<dbReference type="FunFam" id="3.30.420.10:FF:000049">
    <property type="entry name" value="Ribonuclease H1"/>
    <property type="match status" value="1"/>
</dbReference>
<dbReference type="InterPro" id="IPR011320">
    <property type="entry name" value="RNase_H1_N"/>
</dbReference>
<dbReference type="InterPro" id="IPR012337">
    <property type="entry name" value="RNaseH-like_sf"/>
</dbReference>
<evidence type="ECO:0000313" key="4">
    <source>
        <dbReference type="Proteomes" id="UP001295444"/>
    </source>
</evidence>
<dbReference type="SUPFAM" id="SSF53098">
    <property type="entry name" value="Ribonuclease H-like"/>
    <property type="match status" value="1"/>
</dbReference>
<dbReference type="GO" id="GO:0004523">
    <property type="term" value="F:RNA-DNA hybrid ribonuclease activity"/>
    <property type="evidence" value="ECO:0007669"/>
    <property type="project" value="InterPro"/>
</dbReference>
<feature type="domain" description="RNase H type-1" evidence="2">
    <location>
        <begin position="91"/>
        <end position="237"/>
    </location>
</feature>
<dbReference type="InterPro" id="IPR002156">
    <property type="entry name" value="RNaseH_domain"/>
</dbReference>
<protein>
    <submittedName>
        <fullName evidence="3">Ribonuclease H1 isoform X2</fullName>
    </submittedName>
</protein>
<dbReference type="PROSITE" id="PS50879">
    <property type="entry name" value="RNASE_H_1"/>
    <property type="match status" value="1"/>
</dbReference>
<dbReference type="PANTHER" id="PTHR10642">
    <property type="entry name" value="RIBONUCLEASE H1"/>
    <property type="match status" value="1"/>
</dbReference>
<dbReference type="InterPro" id="IPR036397">
    <property type="entry name" value="RNaseH_sf"/>
</dbReference>
<dbReference type="GO" id="GO:0003676">
    <property type="term" value="F:nucleic acid binding"/>
    <property type="evidence" value="ECO:0007669"/>
    <property type="project" value="InterPro"/>
</dbReference>
<organism evidence="3 4">
    <name type="scientific">Pelobates cultripes</name>
    <name type="common">Western spadefoot toad</name>
    <dbReference type="NCBI Taxonomy" id="61616"/>
    <lineage>
        <taxon>Eukaryota</taxon>
        <taxon>Metazoa</taxon>
        <taxon>Chordata</taxon>
        <taxon>Craniata</taxon>
        <taxon>Vertebrata</taxon>
        <taxon>Euteleostomi</taxon>
        <taxon>Amphibia</taxon>
        <taxon>Batrachia</taxon>
        <taxon>Anura</taxon>
        <taxon>Pelobatoidea</taxon>
        <taxon>Pelobatidae</taxon>
        <taxon>Pelobates</taxon>
    </lineage>
</organism>
<dbReference type="PANTHER" id="PTHR10642:SF33">
    <property type="entry name" value="RIBONUCLEASE H1-LIKE"/>
    <property type="match status" value="1"/>
</dbReference>
<dbReference type="PIRSF" id="PIRSF036852">
    <property type="entry name" value="Ribonuclease_H1_euk"/>
    <property type="match status" value="1"/>
</dbReference>
<dbReference type="InterPro" id="IPR017067">
    <property type="entry name" value="RNase_H1_euk"/>
</dbReference>
<proteinExistence type="inferred from homology"/>
<gene>
    <name evidence="3" type="ORF">PECUL_23A051977</name>
</gene>